<dbReference type="InterPro" id="IPR017195">
    <property type="entry name" value="ABC_thiamin-permease_prd"/>
</dbReference>
<proteinExistence type="predicted"/>
<evidence type="ECO:0000313" key="2">
    <source>
        <dbReference type="EMBL" id="SDT86078.1"/>
    </source>
</evidence>
<feature type="transmembrane region" description="Helical" evidence="1">
    <location>
        <begin position="120"/>
        <end position="141"/>
    </location>
</feature>
<sequence length="185" mass="19445">MNAEVKNEKNLSITQALLVSVAVGVAGSIVIVPLTYLQIFATLAHTYLVALTLGLWVIPCLLPLVLVRRPGSALLACGAIGVISAVTTPFGLAAIPALLFEGLIVEIPFLVTLYRSWRTVQYYVAGGILGAFMGFMVPASIGIKTPGITLPIICMLIALVSALAGTWLCFLIGSKVRLTGVLGEH</sequence>
<feature type="transmembrane region" description="Helical" evidence="1">
    <location>
        <begin position="16"/>
        <end position="41"/>
    </location>
</feature>
<gene>
    <name evidence="2" type="ORF">SAMN04489714_0241</name>
</gene>
<keyword evidence="3" id="KW-1185">Reference proteome</keyword>
<dbReference type="Proteomes" id="UP000198976">
    <property type="component" value="Chromosome I"/>
</dbReference>
<organism evidence="2 3">
    <name type="scientific">Schaalia radingae</name>
    <dbReference type="NCBI Taxonomy" id="131110"/>
    <lineage>
        <taxon>Bacteria</taxon>
        <taxon>Bacillati</taxon>
        <taxon>Actinomycetota</taxon>
        <taxon>Actinomycetes</taxon>
        <taxon>Actinomycetales</taxon>
        <taxon>Actinomycetaceae</taxon>
        <taxon>Schaalia</taxon>
    </lineage>
</organism>
<feature type="transmembrane region" description="Helical" evidence="1">
    <location>
        <begin position="74"/>
        <end position="100"/>
    </location>
</feature>
<dbReference type="Pfam" id="PF09819">
    <property type="entry name" value="ABC_cobalt"/>
    <property type="match status" value="1"/>
</dbReference>
<protein>
    <submittedName>
        <fullName evidence="2">Energy-coupling factor transport system substrate-specific component</fullName>
    </submittedName>
</protein>
<name>A0ABY0V545_9ACTO</name>
<dbReference type="RefSeq" id="WP_157843532.1">
    <property type="nucleotide sequence ID" value="NZ_LT629792.1"/>
</dbReference>
<keyword evidence="1" id="KW-0812">Transmembrane</keyword>
<keyword evidence="1" id="KW-1133">Transmembrane helix</keyword>
<feature type="transmembrane region" description="Helical" evidence="1">
    <location>
        <begin position="47"/>
        <end position="67"/>
    </location>
</feature>
<dbReference type="EMBL" id="LT629792">
    <property type="protein sequence ID" value="SDT86078.1"/>
    <property type="molecule type" value="Genomic_DNA"/>
</dbReference>
<keyword evidence="1" id="KW-0472">Membrane</keyword>
<feature type="transmembrane region" description="Helical" evidence="1">
    <location>
        <begin position="148"/>
        <end position="173"/>
    </location>
</feature>
<evidence type="ECO:0000256" key="1">
    <source>
        <dbReference type="SAM" id="Phobius"/>
    </source>
</evidence>
<accession>A0ABY0V545</accession>
<evidence type="ECO:0000313" key="3">
    <source>
        <dbReference type="Proteomes" id="UP000198976"/>
    </source>
</evidence>
<reference evidence="2 3" key="1">
    <citation type="submission" date="2016-10" db="EMBL/GenBank/DDBJ databases">
        <authorList>
            <person name="Varghese N."/>
            <person name="Submissions S."/>
        </authorList>
    </citation>
    <scope>NUCLEOTIDE SEQUENCE [LARGE SCALE GENOMIC DNA]</scope>
    <source>
        <strain evidence="2 3">DSM 9169</strain>
    </source>
</reference>